<dbReference type="Proteomes" id="UP000014962">
    <property type="component" value="Unassembled WGS sequence"/>
</dbReference>
<reference evidence="1 2" key="1">
    <citation type="journal article" date="2013" name="Genome Announc.">
        <title>Draft Genome Sequence of Winogradskyella psychrotolerans RS-3T, Isolated from the Marine Transect of Kongsfjorden, Ny-Alesund, Svalbard, Arctic Ocean.</title>
        <authorList>
            <person name="Kumar Pinnaka A."/>
            <person name="Ara S."/>
            <person name="Singh A."/>
            <person name="Shivaji S."/>
        </authorList>
    </citation>
    <scope>NUCLEOTIDE SEQUENCE [LARGE SCALE GENOMIC DNA]</scope>
    <source>
        <strain evidence="1 2">RS-3</strain>
    </source>
</reference>
<protein>
    <submittedName>
        <fullName evidence="1">Uncharacterized protein</fullName>
    </submittedName>
</protein>
<organism evidence="1 2">
    <name type="scientific">Winogradskyella psychrotolerans RS-3</name>
    <dbReference type="NCBI Taxonomy" id="641526"/>
    <lineage>
        <taxon>Bacteria</taxon>
        <taxon>Pseudomonadati</taxon>
        <taxon>Bacteroidota</taxon>
        <taxon>Flavobacteriia</taxon>
        <taxon>Flavobacteriales</taxon>
        <taxon>Flavobacteriaceae</taxon>
        <taxon>Winogradskyella</taxon>
    </lineage>
</organism>
<accession>S7X6T5</accession>
<evidence type="ECO:0000313" key="2">
    <source>
        <dbReference type="Proteomes" id="UP000014962"/>
    </source>
</evidence>
<keyword evidence="2" id="KW-1185">Reference proteome</keyword>
<comment type="caution">
    <text evidence="1">The sequence shown here is derived from an EMBL/GenBank/DDBJ whole genome shotgun (WGS) entry which is preliminary data.</text>
</comment>
<proteinExistence type="predicted"/>
<dbReference type="RefSeq" id="WP_020895739.1">
    <property type="nucleotide sequence ID" value="NZ_ATMR01000007.1"/>
</dbReference>
<name>S7X6T5_9FLAO</name>
<sequence length="206" mass="23445">MKSTIVGKYFSVLGLNKIFKIQFLKFDFRGIGKSTSPYHSCHFNELKVIDHNTILLGTKGWQDLSLKDSSLIKLSTNDMSAEFLATPGSFIASHDILNTSDCVIVTESINESIGIFNKKTNETYRIQLPRRGYFIRGIAKTNKGYLVGFSPNRTLLNSKEYKKKDKKNAFIEHYNNDFTKVFGEVDLDNFYPEYTGSAIHNIVQCD</sequence>
<dbReference type="eggNOG" id="ENOG502ZGQP">
    <property type="taxonomic scope" value="Bacteria"/>
</dbReference>
<dbReference type="AlphaFoldDB" id="S7X6T5"/>
<evidence type="ECO:0000313" key="1">
    <source>
        <dbReference type="EMBL" id="EPR74774.1"/>
    </source>
</evidence>
<gene>
    <name evidence="1" type="ORF">ADIWIN_0138</name>
</gene>
<dbReference type="EMBL" id="ATMR01000007">
    <property type="protein sequence ID" value="EPR74774.1"/>
    <property type="molecule type" value="Genomic_DNA"/>
</dbReference>